<dbReference type="SMART" id="SM00849">
    <property type="entry name" value="Lactamase_B"/>
    <property type="match status" value="1"/>
</dbReference>
<protein>
    <submittedName>
        <fullName evidence="2">MBL fold metallo-hydrolase</fullName>
    </submittedName>
</protein>
<gene>
    <name evidence="2" type="ORF">N0B31_06745</name>
</gene>
<proteinExistence type="predicted"/>
<dbReference type="InterPro" id="IPR050855">
    <property type="entry name" value="NDM-1-like"/>
</dbReference>
<evidence type="ECO:0000259" key="1">
    <source>
        <dbReference type="SMART" id="SM00849"/>
    </source>
</evidence>
<dbReference type="KEGG" id="ssai:N0B31_06745"/>
<name>A0A9E7U605_9EURY</name>
<dbReference type="SUPFAM" id="SSF56281">
    <property type="entry name" value="Metallo-hydrolase/oxidoreductase"/>
    <property type="match status" value="1"/>
</dbReference>
<evidence type="ECO:0000313" key="3">
    <source>
        <dbReference type="Proteomes" id="UP001057580"/>
    </source>
</evidence>
<accession>A0A9E7U605</accession>
<dbReference type="EMBL" id="CP104003">
    <property type="protein sequence ID" value="UWM55980.1"/>
    <property type="molecule type" value="Genomic_DNA"/>
</dbReference>
<keyword evidence="3" id="KW-1185">Reference proteome</keyword>
<dbReference type="InterPro" id="IPR036866">
    <property type="entry name" value="RibonucZ/Hydroxyglut_hydro"/>
</dbReference>
<feature type="domain" description="Metallo-beta-lactamase" evidence="1">
    <location>
        <begin position="25"/>
        <end position="247"/>
    </location>
</feature>
<dbReference type="AlphaFoldDB" id="A0A9E7U605"/>
<dbReference type="GeneID" id="74942105"/>
<dbReference type="Proteomes" id="UP001057580">
    <property type="component" value="Chromosome"/>
</dbReference>
<reference evidence="2" key="1">
    <citation type="submission" date="2022-09" db="EMBL/GenBank/DDBJ databases">
        <title>Diverse halophilic archaea isolated from saline environments.</title>
        <authorList>
            <person name="Cui H.-L."/>
        </authorList>
    </citation>
    <scope>NUCLEOTIDE SEQUENCE</scope>
    <source>
        <strain evidence="2">ZS-35-S2</strain>
    </source>
</reference>
<dbReference type="Pfam" id="PF00753">
    <property type="entry name" value="Lactamase_B"/>
    <property type="match status" value="1"/>
</dbReference>
<dbReference type="Gene3D" id="3.60.15.10">
    <property type="entry name" value="Ribonuclease Z/Hydroxyacylglutathione hydrolase-like"/>
    <property type="match status" value="1"/>
</dbReference>
<sequence>MSESRTQSVAGAHRIEFEVDWPPGHVACYVLGGSEPVLVDAGMPTDDESDHDREGTLRDGLAAVGLEPADVEHLLVTHPHVDHVGQVPTVLEAADPTVHAPAGVEERFGRDVDTLGDRVRENARSAGLTGDQLADAVEMATKSLRRDSHLLPADRVDHWVTDGERFTLGEHDLRAVHAPGHQADLLCYELELGGENALLAGDMAMEPFRGVAIHDGLDDGVFEAFEAFYDALDRLADLDVDRVYPGHGAVHDEFQRVLERDRGSLDRRLEGVADALADGVRTVPGVAVSIAGERPVRYILPEAFSALAHLERVGRATVTVEDGVRYYDPA</sequence>
<evidence type="ECO:0000313" key="2">
    <source>
        <dbReference type="EMBL" id="UWM55980.1"/>
    </source>
</evidence>
<dbReference type="RefSeq" id="WP_260595100.1">
    <property type="nucleotide sequence ID" value="NZ_CP104003.1"/>
</dbReference>
<dbReference type="InterPro" id="IPR001279">
    <property type="entry name" value="Metallo-B-lactamas"/>
</dbReference>
<dbReference type="PANTHER" id="PTHR42951">
    <property type="entry name" value="METALLO-BETA-LACTAMASE DOMAIN-CONTAINING"/>
    <property type="match status" value="1"/>
</dbReference>
<organism evidence="2 3">
    <name type="scientific">Salinirubellus salinus</name>
    <dbReference type="NCBI Taxonomy" id="1364945"/>
    <lineage>
        <taxon>Archaea</taxon>
        <taxon>Methanobacteriati</taxon>
        <taxon>Methanobacteriota</taxon>
        <taxon>Stenosarchaea group</taxon>
        <taxon>Halobacteria</taxon>
        <taxon>Halobacteriales</taxon>
        <taxon>Natronomonadaceae</taxon>
        <taxon>Salinirubellus</taxon>
    </lineage>
</organism>